<name>A0A1I5HYB1_9FIRM</name>
<dbReference type="SUPFAM" id="SSF54001">
    <property type="entry name" value="Cysteine proteinases"/>
    <property type="match status" value="1"/>
</dbReference>
<feature type="domain" description="Transglutaminase-like" evidence="2">
    <location>
        <begin position="180"/>
        <end position="240"/>
    </location>
</feature>
<feature type="signal peptide" evidence="1">
    <location>
        <begin position="1"/>
        <end position="26"/>
    </location>
</feature>
<evidence type="ECO:0000313" key="3">
    <source>
        <dbReference type="EMBL" id="SFO52906.1"/>
    </source>
</evidence>
<protein>
    <submittedName>
        <fullName evidence="3">Transglutaminase-like superfamily protein</fullName>
    </submittedName>
</protein>
<dbReference type="SMART" id="SM00460">
    <property type="entry name" value="TGc"/>
    <property type="match status" value="1"/>
</dbReference>
<keyword evidence="4" id="KW-1185">Reference proteome</keyword>
<sequence>MLKKRIFIPLLSFVLMLSFMVDSVQASDLDIYSEDLEHGLINIQYQSKSGSDTKVMIEKGNQKYIYTISSNNTFPMQLGNGNYTVSVLEQKSGNKYKLIKKDTVNLNMKDEKAVYLQSIQLIHWDKDMKAIQKAKALTKNLNSDQEKIEAIYNYIVKNISYDKKKATKVNADYIPSIEKTYSSSKGICYDYSALFAAMLRSVDIPAKLAMGYGKDIDEYHAWNQVYLKDSKQWVTIDTTYDAGFKDSKSKKQMIKKTEDYSIEKIY</sequence>
<evidence type="ECO:0000259" key="2">
    <source>
        <dbReference type="SMART" id="SM00460"/>
    </source>
</evidence>
<dbReference type="RefSeq" id="WP_091687906.1">
    <property type="nucleotide sequence ID" value="NZ_BAABFM010000061.1"/>
</dbReference>
<dbReference type="PANTHER" id="PTHR33490:SF3">
    <property type="entry name" value="CONSERVED INTEGRAL MEMBRANE PROTEIN"/>
    <property type="match status" value="1"/>
</dbReference>
<dbReference type="InterPro" id="IPR038765">
    <property type="entry name" value="Papain-like_cys_pep_sf"/>
</dbReference>
<dbReference type="STRING" id="1527.SAMN04489757_13627"/>
<keyword evidence="1" id="KW-0732">Signal</keyword>
<evidence type="ECO:0000256" key="1">
    <source>
        <dbReference type="SAM" id="SignalP"/>
    </source>
</evidence>
<proteinExistence type="predicted"/>
<dbReference type="InterPro" id="IPR002931">
    <property type="entry name" value="Transglutaminase-like"/>
</dbReference>
<evidence type="ECO:0000313" key="4">
    <source>
        <dbReference type="Proteomes" id="UP000198806"/>
    </source>
</evidence>
<accession>A0A1I5HYB1</accession>
<reference evidence="3 4" key="1">
    <citation type="submission" date="2016-10" db="EMBL/GenBank/DDBJ databases">
        <authorList>
            <person name="de Groot N.N."/>
        </authorList>
    </citation>
    <scope>NUCLEOTIDE SEQUENCE [LARGE SCALE GENOMIC DNA]</scope>
    <source>
        <strain evidence="3 4">DSM 1283</strain>
    </source>
</reference>
<feature type="chain" id="PRO_5011516081" evidence="1">
    <location>
        <begin position="27"/>
        <end position="266"/>
    </location>
</feature>
<dbReference type="Proteomes" id="UP000198806">
    <property type="component" value="Unassembled WGS sequence"/>
</dbReference>
<dbReference type="Gene3D" id="3.10.620.30">
    <property type="match status" value="1"/>
</dbReference>
<dbReference type="AlphaFoldDB" id="A0A1I5HYB1"/>
<dbReference type="OrthoDB" id="1817605at2"/>
<gene>
    <name evidence="3" type="ORF">SAMN04489757_13627</name>
</gene>
<organism evidence="3 4">
    <name type="scientific">Anaerocolumna aminovalerica</name>
    <dbReference type="NCBI Taxonomy" id="1527"/>
    <lineage>
        <taxon>Bacteria</taxon>
        <taxon>Bacillati</taxon>
        <taxon>Bacillota</taxon>
        <taxon>Clostridia</taxon>
        <taxon>Lachnospirales</taxon>
        <taxon>Lachnospiraceae</taxon>
        <taxon>Anaerocolumna</taxon>
    </lineage>
</organism>
<dbReference type="Pfam" id="PF01841">
    <property type="entry name" value="Transglut_core"/>
    <property type="match status" value="1"/>
</dbReference>
<dbReference type="EMBL" id="FOWD01000036">
    <property type="protein sequence ID" value="SFO52906.1"/>
    <property type="molecule type" value="Genomic_DNA"/>
</dbReference>
<dbReference type="PANTHER" id="PTHR33490">
    <property type="entry name" value="BLR5614 PROTEIN-RELATED"/>
    <property type="match status" value="1"/>
</dbReference>